<evidence type="ECO:0000313" key="6">
    <source>
        <dbReference type="Proteomes" id="UP001191082"/>
    </source>
</evidence>
<organism evidence="5 6">
    <name type="scientific">Arenibacterium halophilum</name>
    <dbReference type="NCBI Taxonomy" id="2583821"/>
    <lineage>
        <taxon>Bacteria</taxon>
        <taxon>Pseudomonadati</taxon>
        <taxon>Pseudomonadota</taxon>
        <taxon>Alphaproteobacteria</taxon>
        <taxon>Rhodobacterales</taxon>
        <taxon>Paracoccaceae</taxon>
        <taxon>Arenibacterium</taxon>
    </lineage>
</organism>
<dbReference type="Gene3D" id="3.40.190.170">
    <property type="entry name" value="Bacterial extracellular solute-binding protein, family 7"/>
    <property type="match status" value="1"/>
</dbReference>
<name>A0ABY2XE38_9RHOB</name>
<evidence type="ECO:0000256" key="1">
    <source>
        <dbReference type="ARBA" id="ARBA00004418"/>
    </source>
</evidence>
<dbReference type="PANTHER" id="PTHR33376:SF15">
    <property type="entry name" value="BLL6794 PROTEIN"/>
    <property type="match status" value="1"/>
</dbReference>
<dbReference type="EMBL" id="VCPC01000001">
    <property type="protein sequence ID" value="TMV15291.1"/>
    <property type="molecule type" value="Genomic_DNA"/>
</dbReference>
<dbReference type="RefSeq" id="WP_138862639.1">
    <property type="nucleotide sequence ID" value="NZ_VCPC01000001.1"/>
</dbReference>
<gene>
    <name evidence="5" type="ORF">FGK64_04835</name>
</gene>
<dbReference type="PANTHER" id="PTHR33376">
    <property type="match status" value="1"/>
</dbReference>
<feature type="chain" id="PRO_5047153865" evidence="4">
    <location>
        <begin position="23"/>
        <end position="352"/>
    </location>
</feature>
<keyword evidence="3" id="KW-0574">Periplasm</keyword>
<protein>
    <submittedName>
        <fullName evidence="5">C4-dicarboxylate ABC transporter permease</fullName>
    </submittedName>
</protein>
<sequence>MTRYTPALATALAVLLPVSATADSFTATIAAGHPPVFRWIRMISDTFIPTVTAELEKSGHTITFDEQYGGALAKVGEELEAVEAGLAELGTCQSLFDPAKLAVQNVTYYTPFVSADLRKVGEVIDSLHADLPAMTEAYGENGVVYIGAPITIDDYLLMTNFPVESLADLDGRKIAAPGAAINWLSGTGAVGVAGNLTTYYNEIKTGVYDGVLVFASAALPGKLYEVAPYVTRAGLGAQYAGSLCANADWYEGLPDDVKAALKTGADAARDWYTTELETAVGVSLEKMAEAGATVTNAPDAMRAAWAKGMENAAAKWAAELDAQGKPATEVLTTYMEAMRAAGATPLRDWDKE</sequence>
<keyword evidence="6" id="KW-1185">Reference proteome</keyword>
<accession>A0ABY2XE38</accession>
<dbReference type="Proteomes" id="UP001191082">
    <property type="component" value="Unassembled WGS sequence"/>
</dbReference>
<feature type="signal peptide" evidence="4">
    <location>
        <begin position="1"/>
        <end position="22"/>
    </location>
</feature>
<evidence type="ECO:0000256" key="3">
    <source>
        <dbReference type="ARBA" id="ARBA00022764"/>
    </source>
</evidence>
<dbReference type="CDD" id="cd13666">
    <property type="entry name" value="PBP2_TRAP_DctP_like_1"/>
    <property type="match status" value="1"/>
</dbReference>
<proteinExistence type="predicted"/>
<evidence type="ECO:0000256" key="2">
    <source>
        <dbReference type="ARBA" id="ARBA00022729"/>
    </source>
</evidence>
<evidence type="ECO:0000256" key="4">
    <source>
        <dbReference type="SAM" id="SignalP"/>
    </source>
</evidence>
<dbReference type="NCBIfam" id="NF037995">
    <property type="entry name" value="TRAP_S1"/>
    <property type="match status" value="1"/>
</dbReference>
<reference evidence="5 6" key="1">
    <citation type="submission" date="2019-05" db="EMBL/GenBank/DDBJ databases">
        <title>Marivita sp. nov. isolated from sea sediment.</title>
        <authorList>
            <person name="Kim W."/>
        </authorList>
    </citation>
    <scope>NUCLEOTIDE SEQUENCE [LARGE SCALE GENOMIC DNA]</scope>
    <source>
        <strain evidence="5 6">CAU 1492</strain>
    </source>
</reference>
<dbReference type="Pfam" id="PF03480">
    <property type="entry name" value="DctP"/>
    <property type="match status" value="1"/>
</dbReference>
<evidence type="ECO:0000313" key="5">
    <source>
        <dbReference type="EMBL" id="TMV15291.1"/>
    </source>
</evidence>
<dbReference type="InterPro" id="IPR018389">
    <property type="entry name" value="DctP_fam"/>
</dbReference>
<comment type="caution">
    <text evidence="5">The sequence shown here is derived from an EMBL/GenBank/DDBJ whole genome shotgun (WGS) entry which is preliminary data.</text>
</comment>
<keyword evidence="2 4" id="KW-0732">Signal</keyword>
<dbReference type="InterPro" id="IPR038404">
    <property type="entry name" value="TRAP_DctP_sf"/>
</dbReference>
<comment type="subcellular location">
    <subcellularLocation>
        <location evidence="1">Periplasm</location>
    </subcellularLocation>
</comment>